<organism evidence="1 2">
    <name type="scientific">Tessaracoccus defluvii</name>
    <dbReference type="NCBI Taxonomy" id="1285901"/>
    <lineage>
        <taxon>Bacteria</taxon>
        <taxon>Bacillati</taxon>
        <taxon>Actinomycetota</taxon>
        <taxon>Actinomycetes</taxon>
        <taxon>Propionibacteriales</taxon>
        <taxon>Propionibacteriaceae</taxon>
        <taxon>Tessaracoccus</taxon>
    </lineage>
</organism>
<evidence type="ECO:0000313" key="2">
    <source>
        <dbReference type="Proteomes" id="UP000516117"/>
    </source>
</evidence>
<keyword evidence="2" id="KW-1185">Reference proteome</keyword>
<dbReference type="Proteomes" id="UP000516117">
    <property type="component" value="Chromosome"/>
</dbReference>
<dbReference type="PANTHER" id="PTHR35609">
    <property type="entry name" value="MACRO DOMAIN-CONTAINING PROTEIN"/>
    <property type="match status" value="1"/>
</dbReference>
<proteinExistence type="predicted"/>
<gene>
    <name evidence="1" type="ORF">H9L22_15775</name>
</gene>
<sequence length="325" mass="34278">MDWFSAITGFDERVGYDEVQRRLSVVDGRLRSTHSDRAPRVGTLELVSVAELRARGDATGGAAGGPNRTGVVVGEARGLHRDPRFEGALIQAASQFNLLEMVGPSVTPEAGVTGYAHDHTQGPACALATGAATIFRNYLVPVDGVPGQRSDRQLDGLADLGAALAAATHRPIGSLWTMSNGYALVTSGGLDAIADHLAGLGEEDLDRLRGLLRIGLVTDAEVTDVTEREVLVSQAYCSGLPVRYSDHPDHPGWEPFARLVLEATYEATLLAAIANARRGVSATVLLTRVGGGVFGNRSEWIDDAVARALAVVPDAGLEVLTVRRG</sequence>
<name>A0A7H0H4Y9_9ACTN</name>
<reference evidence="1 2" key="1">
    <citation type="submission" date="2020-08" db="EMBL/GenBank/DDBJ databases">
        <title>Genome sequence of Tessaracoccus defluvii JCM 17540T.</title>
        <authorList>
            <person name="Hyun D.-W."/>
            <person name="Bae J.-W."/>
        </authorList>
    </citation>
    <scope>NUCLEOTIDE SEQUENCE [LARGE SCALE GENOMIC DNA]</scope>
    <source>
        <strain evidence="1 2">JCM 17540</strain>
    </source>
</reference>
<evidence type="ECO:0000313" key="1">
    <source>
        <dbReference type="EMBL" id="QNP55605.1"/>
    </source>
</evidence>
<protein>
    <submittedName>
        <fullName evidence="1">Uncharacterized protein</fullName>
    </submittedName>
</protein>
<dbReference type="EMBL" id="CP060789">
    <property type="protein sequence ID" value="QNP55605.1"/>
    <property type="molecule type" value="Genomic_DNA"/>
</dbReference>
<dbReference type="AlphaFoldDB" id="A0A7H0H4Y9"/>
<dbReference type="RefSeq" id="WP_187720734.1">
    <property type="nucleotide sequence ID" value="NZ_BAABBL010000005.1"/>
</dbReference>
<accession>A0A7H0H4Y9</accession>
<dbReference type="KEGG" id="tdf:H9L22_15775"/>
<dbReference type="PANTHER" id="PTHR35609:SF1">
    <property type="entry name" value="MACRO DOMAIN-CONTAINING PROTEIN"/>
    <property type="match status" value="1"/>
</dbReference>